<evidence type="ECO:0008006" key="4">
    <source>
        <dbReference type="Google" id="ProtNLM"/>
    </source>
</evidence>
<proteinExistence type="predicted"/>
<name>A0A9P9ETY3_9HYPO</name>
<accession>A0A9P9ETY3</accession>
<protein>
    <recommendedName>
        <fullName evidence="4">CBM-cenC domain-containing protein</fullName>
    </recommendedName>
</protein>
<keyword evidence="3" id="KW-1185">Reference proteome</keyword>
<dbReference type="AlphaFoldDB" id="A0A9P9ETY3"/>
<dbReference type="Gene3D" id="2.60.120.260">
    <property type="entry name" value="Galactose-binding domain-like"/>
    <property type="match status" value="1"/>
</dbReference>
<feature type="signal peptide" evidence="1">
    <location>
        <begin position="1"/>
        <end position="15"/>
    </location>
</feature>
<reference evidence="2" key="1">
    <citation type="journal article" date="2021" name="Nat. Commun.">
        <title>Genetic determinants of endophytism in the Arabidopsis root mycobiome.</title>
        <authorList>
            <person name="Mesny F."/>
            <person name="Miyauchi S."/>
            <person name="Thiergart T."/>
            <person name="Pickel B."/>
            <person name="Atanasova L."/>
            <person name="Karlsson M."/>
            <person name="Huettel B."/>
            <person name="Barry K.W."/>
            <person name="Haridas S."/>
            <person name="Chen C."/>
            <person name="Bauer D."/>
            <person name="Andreopoulos W."/>
            <person name="Pangilinan J."/>
            <person name="LaButti K."/>
            <person name="Riley R."/>
            <person name="Lipzen A."/>
            <person name="Clum A."/>
            <person name="Drula E."/>
            <person name="Henrissat B."/>
            <person name="Kohler A."/>
            <person name="Grigoriev I.V."/>
            <person name="Martin F.M."/>
            <person name="Hacquard S."/>
        </authorList>
    </citation>
    <scope>NUCLEOTIDE SEQUENCE</scope>
    <source>
        <strain evidence="2">MPI-CAGE-AT-0021</strain>
    </source>
</reference>
<evidence type="ECO:0000313" key="3">
    <source>
        <dbReference type="Proteomes" id="UP000717696"/>
    </source>
</evidence>
<gene>
    <name evidence="2" type="ORF">B0J13DRAFT_675209</name>
</gene>
<evidence type="ECO:0000313" key="2">
    <source>
        <dbReference type="EMBL" id="KAH7145559.1"/>
    </source>
</evidence>
<feature type="chain" id="PRO_5040428628" description="CBM-cenC domain-containing protein" evidence="1">
    <location>
        <begin position="16"/>
        <end position="162"/>
    </location>
</feature>
<organism evidence="2 3">
    <name type="scientific">Dactylonectria estremocensis</name>
    <dbReference type="NCBI Taxonomy" id="1079267"/>
    <lineage>
        <taxon>Eukaryota</taxon>
        <taxon>Fungi</taxon>
        <taxon>Dikarya</taxon>
        <taxon>Ascomycota</taxon>
        <taxon>Pezizomycotina</taxon>
        <taxon>Sordariomycetes</taxon>
        <taxon>Hypocreomycetidae</taxon>
        <taxon>Hypocreales</taxon>
        <taxon>Nectriaceae</taxon>
        <taxon>Dactylonectria</taxon>
    </lineage>
</organism>
<keyword evidence="1" id="KW-0732">Signal</keyword>
<dbReference type="EMBL" id="JAGMUU010000009">
    <property type="protein sequence ID" value="KAH7145559.1"/>
    <property type="molecule type" value="Genomic_DNA"/>
</dbReference>
<dbReference type="Proteomes" id="UP000717696">
    <property type="component" value="Unassembled WGS sequence"/>
</dbReference>
<comment type="caution">
    <text evidence="2">The sequence shown here is derived from an EMBL/GenBank/DDBJ whole genome shotgun (WGS) entry which is preliminary data.</text>
</comment>
<dbReference type="OrthoDB" id="5095909at2759"/>
<sequence length="162" mass="17388">MTCFAFAAMMVGVRVLDLNFNNGNVDNWGLESDNLDAWALGIVPVNGSTKAPSNTLRAMETALEGSVTVSYAPEIQLEAGKTYKLAFTGRTSYVPMAVGHADWSAMTIGLSGGAFSGLPENGVDLGLGWYRYESKFTVEEDHQAGANFLTFDGQRVHGELVL</sequence>
<evidence type="ECO:0000256" key="1">
    <source>
        <dbReference type="SAM" id="SignalP"/>
    </source>
</evidence>